<comment type="similarity">
    <text evidence="3">Belongs to the metallophosphoesterase superfamily. Purple acid phosphatase family.</text>
</comment>
<feature type="domain" description="Purple acid phosphatase C-terminal" evidence="5">
    <location>
        <begin position="329"/>
        <end position="391"/>
    </location>
</feature>
<proteinExistence type="inferred from homology"/>
<evidence type="ECO:0000256" key="1">
    <source>
        <dbReference type="ARBA" id="ARBA00022729"/>
    </source>
</evidence>
<dbReference type="InterPro" id="IPR008963">
    <property type="entry name" value="Purple_acid_Pase-like_N"/>
</dbReference>
<evidence type="ECO:0000256" key="2">
    <source>
        <dbReference type="ARBA" id="ARBA00023180"/>
    </source>
</evidence>
<keyword evidence="2" id="KW-0325">Glycoprotein</keyword>
<dbReference type="Gene3D" id="2.60.40.380">
    <property type="entry name" value="Purple acid phosphatase-like, N-terminal"/>
    <property type="match status" value="1"/>
</dbReference>
<organism evidence="7">
    <name type="scientific">Timema tahoe</name>
    <dbReference type="NCBI Taxonomy" id="61484"/>
    <lineage>
        <taxon>Eukaryota</taxon>
        <taxon>Metazoa</taxon>
        <taxon>Ecdysozoa</taxon>
        <taxon>Arthropoda</taxon>
        <taxon>Hexapoda</taxon>
        <taxon>Insecta</taxon>
        <taxon>Pterygota</taxon>
        <taxon>Neoptera</taxon>
        <taxon>Polyneoptera</taxon>
        <taxon>Phasmatodea</taxon>
        <taxon>Timematodea</taxon>
        <taxon>Timematoidea</taxon>
        <taxon>Timematidae</taxon>
        <taxon>Timema</taxon>
    </lineage>
</organism>
<dbReference type="InterPro" id="IPR004843">
    <property type="entry name" value="Calcineurin-like_PHP"/>
</dbReference>
<dbReference type="InterPro" id="IPR041792">
    <property type="entry name" value="MPP_PAP"/>
</dbReference>
<name>A0A7R9IK56_9NEOP</name>
<dbReference type="PANTHER" id="PTHR45867:SF3">
    <property type="entry name" value="ACID PHOSPHATASE TYPE 7"/>
    <property type="match status" value="1"/>
</dbReference>
<evidence type="ECO:0000313" key="7">
    <source>
        <dbReference type="EMBL" id="CAD7459906.1"/>
    </source>
</evidence>
<dbReference type="InterPro" id="IPR015914">
    <property type="entry name" value="PAPs_N"/>
</dbReference>
<dbReference type="CDD" id="cd00839">
    <property type="entry name" value="MPP_PAPs"/>
    <property type="match status" value="1"/>
</dbReference>
<feature type="domain" description="Calcineurin-like phosphoesterase" evidence="4">
    <location>
        <begin position="100"/>
        <end position="304"/>
    </location>
</feature>
<gene>
    <name evidence="7" type="ORF">TTEB3V08_LOCUS7852</name>
</gene>
<reference evidence="7" key="1">
    <citation type="submission" date="2020-11" db="EMBL/GenBank/DDBJ databases">
        <authorList>
            <person name="Tran Van P."/>
        </authorList>
    </citation>
    <scope>NUCLEOTIDE SEQUENCE</scope>
</reference>
<dbReference type="PANTHER" id="PTHR45867">
    <property type="entry name" value="PURPLE ACID PHOSPHATASE"/>
    <property type="match status" value="1"/>
</dbReference>
<dbReference type="SUPFAM" id="SSF49363">
    <property type="entry name" value="Purple acid phosphatase, N-terminal domain"/>
    <property type="match status" value="1"/>
</dbReference>
<dbReference type="InterPro" id="IPR025733">
    <property type="entry name" value="PAPs_C"/>
</dbReference>
<protein>
    <recommendedName>
        <fullName evidence="3">Purple acid phosphatase</fullName>
        <ecNumber evidence="3">3.1.3.2</ecNumber>
    </recommendedName>
</protein>
<dbReference type="SUPFAM" id="SSF56300">
    <property type="entry name" value="Metallo-dependent phosphatases"/>
    <property type="match status" value="1"/>
</dbReference>
<evidence type="ECO:0000259" key="6">
    <source>
        <dbReference type="Pfam" id="PF16656"/>
    </source>
</evidence>
<dbReference type="InterPro" id="IPR029052">
    <property type="entry name" value="Metallo-depent_PP-like"/>
</dbReference>
<evidence type="ECO:0000259" key="5">
    <source>
        <dbReference type="Pfam" id="PF14008"/>
    </source>
</evidence>
<evidence type="ECO:0000256" key="3">
    <source>
        <dbReference type="RuleBase" id="RU361203"/>
    </source>
</evidence>
<dbReference type="EMBL" id="OE003238">
    <property type="protein sequence ID" value="CAD7459906.1"/>
    <property type="molecule type" value="Genomic_DNA"/>
</dbReference>
<dbReference type="Pfam" id="PF00149">
    <property type="entry name" value="Metallophos"/>
    <property type="match status" value="1"/>
</dbReference>
<sequence length="409" mass="47828">MYQRIRNNVSEIVVTWSTLQHVNKSVVEYGINGLILTESNDMVTRFNYGTFRHQYIHRVKLKNLTPGSKYVYHCGSDLGWSDLLWFNTPPTDTDYWRPSLAIFGDMGNENAQSLPRLQQETQRGLYDAIIHVGDFAYDMDSEHGEVGNEFMRQIQSVAGYVPYMTCPGNHEEANNFSDYRNRFTMPGNSEGLWYSFNMGPIHFISLSTEVYYYLDYGIKMLVKQFDWLEKDLQEASSPKNRTLRPWIIVYGHRPMYCSNDNKDDCVYYETLTRIGLPFLKWFGLEDLLYQHGVDLEIWAHEHSYERLWPLYNYKVYNGSYEEPYRNPGAPVHVTTGSAGCQENHDMFKKQQPSWSALRSDDYGYSRLKVHNQTHLFMDYVSIDKLGAVIDQFWLVKDNHGSYKVPHVVG</sequence>
<accession>A0A7R9IK56</accession>
<dbReference type="GO" id="GO:0046872">
    <property type="term" value="F:metal ion binding"/>
    <property type="evidence" value="ECO:0007669"/>
    <property type="project" value="InterPro"/>
</dbReference>
<dbReference type="GO" id="GO:0003993">
    <property type="term" value="F:acid phosphatase activity"/>
    <property type="evidence" value="ECO:0007669"/>
    <property type="project" value="UniProtKB-EC"/>
</dbReference>
<dbReference type="AlphaFoldDB" id="A0A7R9IK56"/>
<feature type="domain" description="Purple acid phosphatase N-terminal" evidence="6">
    <location>
        <begin position="9"/>
        <end position="88"/>
    </location>
</feature>
<dbReference type="Pfam" id="PF14008">
    <property type="entry name" value="Metallophos_C"/>
    <property type="match status" value="1"/>
</dbReference>
<keyword evidence="3" id="KW-0378">Hydrolase</keyword>
<dbReference type="Pfam" id="PF16656">
    <property type="entry name" value="Pur_ac_phosph_N"/>
    <property type="match status" value="1"/>
</dbReference>
<comment type="catalytic activity">
    <reaction evidence="3">
        <text>a phosphate monoester + H2O = an alcohol + phosphate</text>
        <dbReference type="Rhea" id="RHEA:15017"/>
        <dbReference type="ChEBI" id="CHEBI:15377"/>
        <dbReference type="ChEBI" id="CHEBI:30879"/>
        <dbReference type="ChEBI" id="CHEBI:43474"/>
        <dbReference type="ChEBI" id="CHEBI:67140"/>
        <dbReference type="EC" id="3.1.3.2"/>
    </reaction>
</comment>
<dbReference type="Gene3D" id="3.60.21.10">
    <property type="match status" value="1"/>
</dbReference>
<keyword evidence="1" id="KW-0732">Signal</keyword>
<dbReference type="EC" id="3.1.3.2" evidence="3"/>
<evidence type="ECO:0000259" key="4">
    <source>
        <dbReference type="Pfam" id="PF00149"/>
    </source>
</evidence>